<feature type="domain" description="SLH" evidence="2">
    <location>
        <begin position="240"/>
        <end position="302"/>
    </location>
</feature>
<feature type="chain" id="PRO_5015845792" evidence="1">
    <location>
        <begin position="30"/>
        <end position="435"/>
    </location>
</feature>
<feature type="signal peptide" evidence="1">
    <location>
        <begin position="1"/>
        <end position="29"/>
    </location>
</feature>
<dbReference type="Pfam" id="PF12565">
    <property type="entry name" value="DUF3747"/>
    <property type="match status" value="1"/>
</dbReference>
<evidence type="ECO:0000313" key="3">
    <source>
        <dbReference type="EMBL" id="PZO23302.1"/>
    </source>
</evidence>
<keyword evidence="1" id="KW-0732">Signal</keyword>
<proteinExistence type="predicted"/>
<evidence type="ECO:0000259" key="2">
    <source>
        <dbReference type="PROSITE" id="PS51272"/>
    </source>
</evidence>
<feature type="domain" description="SLH" evidence="2">
    <location>
        <begin position="303"/>
        <end position="366"/>
    </location>
</feature>
<dbReference type="PROSITE" id="PS51272">
    <property type="entry name" value="SLH"/>
    <property type="match status" value="3"/>
</dbReference>
<name>A0A2W4US40_9CYAN</name>
<accession>A0A2W4US40</accession>
<dbReference type="InterPro" id="IPR022222">
    <property type="entry name" value="DUF3747"/>
</dbReference>
<dbReference type="AlphaFoldDB" id="A0A2W4US40"/>
<reference evidence="3 4" key="2">
    <citation type="submission" date="2018-06" db="EMBL/GenBank/DDBJ databases">
        <title>Metagenomic assembly of (sub)arctic Cyanobacteria and their associated microbiome from non-axenic cultures.</title>
        <authorList>
            <person name="Baurain D."/>
        </authorList>
    </citation>
    <scope>NUCLEOTIDE SEQUENCE [LARGE SCALE GENOMIC DNA]</scope>
    <source>
        <strain evidence="3">ULC129bin1</strain>
    </source>
</reference>
<dbReference type="InterPro" id="IPR001119">
    <property type="entry name" value="SLH_dom"/>
</dbReference>
<evidence type="ECO:0000313" key="4">
    <source>
        <dbReference type="Proteomes" id="UP000249354"/>
    </source>
</evidence>
<protein>
    <submittedName>
        <fullName evidence="3">S-layer protein</fullName>
    </submittedName>
</protein>
<dbReference type="PANTHER" id="PTHR43308:SF5">
    <property type="entry name" value="S-LAYER PROTEIN _ PEPTIDOGLYCAN ENDO-BETA-N-ACETYLGLUCOSAMINIDASE"/>
    <property type="match status" value="1"/>
</dbReference>
<dbReference type="InterPro" id="IPR051465">
    <property type="entry name" value="Cell_Envelope_Struct_Comp"/>
</dbReference>
<sequence>MQKMKSLRTLAALTAATLAISVGSATSFAQTPGTMPTTPAATEMPTGAAPNQSAFGVQETDQSAYLLSTNPTSRLGGKQSYGLMILEQKKAGATCFQTVGSNPTVVIPPTVAAATSGDCSKSTDTNGYILRAADGDISYDPVLEEKDGVLALYARPRLGRQGASLLIGQTDGIAPSGYTKITLKSNWRLARQTISATGSTTGRTYITSNQTLAQLVDQAGGTVVAGPGPSPTPTPTPTPTPSVSFPDVAGDMYTSEINRAVQLGFISGFREDNTFRPKAALTREQLVSMVIDGLGVTQLPAVTTPSFTDVDRSRWSTPKIEAAKRLGLVSGYSNGTFRPTQNVTRAELMAIMSQAAKYKNNTTQLVSNQTGRTFSDTQGNWAQSTISSLSGYCGIASPLNETGNNFAPQTAAQRNYAAAALVRLLDCPQNAAAGK</sequence>
<dbReference type="Pfam" id="PF00395">
    <property type="entry name" value="SLH"/>
    <property type="match status" value="2"/>
</dbReference>
<comment type="caution">
    <text evidence="3">The sequence shown here is derived from an EMBL/GenBank/DDBJ whole genome shotgun (WGS) entry which is preliminary data.</text>
</comment>
<dbReference type="EMBL" id="QBMC01000002">
    <property type="protein sequence ID" value="PZO23302.1"/>
    <property type="molecule type" value="Genomic_DNA"/>
</dbReference>
<feature type="domain" description="SLH" evidence="2">
    <location>
        <begin position="369"/>
        <end position="435"/>
    </location>
</feature>
<reference evidence="4" key="1">
    <citation type="submission" date="2018-04" db="EMBL/GenBank/DDBJ databases">
        <authorList>
            <person name="Cornet L."/>
        </authorList>
    </citation>
    <scope>NUCLEOTIDE SEQUENCE [LARGE SCALE GENOMIC DNA]</scope>
</reference>
<gene>
    <name evidence="3" type="ORF">DCF25_00440</name>
</gene>
<organism evidence="3 4">
    <name type="scientific">Leptolyngbya foveolarum</name>
    <dbReference type="NCBI Taxonomy" id="47253"/>
    <lineage>
        <taxon>Bacteria</taxon>
        <taxon>Bacillati</taxon>
        <taxon>Cyanobacteriota</taxon>
        <taxon>Cyanophyceae</taxon>
        <taxon>Leptolyngbyales</taxon>
        <taxon>Leptolyngbyaceae</taxon>
        <taxon>Leptolyngbya group</taxon>
        <taxon>Leptolyngbya</taxon>
    </lineage>
</organism>
<dbReference type="PANTHER" id="PTHR43308">
    <property type="entry name" value="OUTER MEMBRANE PROTEIN ALPHA-RELATED"/>
    <property type="match status" value="1"/>
</dbReference>
<evidence type="ECO:0000256" key="1">
    <source>
        <dbReference type="SAM" id="SignalP"/>
    </source>
</evidence>
<dbReference type="Proteomes" id="UP000249354">
    <property type="component" value="Unassembled WGS sequence"/>
</dbReference>